<name>A0AAW6P6L9_9PSED</name>
<dbReference type="Pfam" id="PF13561">
    <property type="entry name" value="adh_short_C2"/>
    <property type="match status" value="1"/>
</dbReference>
<evidence type="ECO:0000256" key="1">
    <source>
        <dbReference type="ARBA" id="ARBA00006484"/>
    </source>
</evidence>
<dbReference type="AlphaFoldDB" id="A0AAW6P6L9"/>
<dbReference type="Proteomes" id="UP001220662">
    <property type="component" value="Unassembled WGS sequence"/>
</dbReference>
<reference evidence="3" key="1">
    <citation type="submission" date="2023-03" db="EMBL/GenBank/DDBJ databases">
        <title>Draft assemblies of triclosan tolerant bacteria isolated from returned activated sludge.</title>
        <authorList>
            <person name="Van Hamelsveld S."/>
        </authorList>
    </citation>
    <scope>NUCLEOTIDE SEQUENCE</scope>
    <source>
        <strain evidence="3">GW210015_S63</strain>
    </source>
</reference>
<accession>A0AAW6P6L9</accession>
<proteinExistence type="inferred from homology"/>
<comment type="similarity">
    <text evidence="1">Belongs to the short-chain dehydrogenases/reductases (SDR) family.</text>
</comment>
<evidence type="ECO:0000313" key="3">
    <source>
        <dbReference type="EMBL" id="MDF3842434.1"/>
    </source>
</evidence>
<dbReference type="InterPro" id="IPR002347">
    <property type="entry name" value="SDR_fam"/>
</dbReference>
<dbReference type="EMBL" id="JARJLR010000212">
    <property type="protein sequence ID" value="MDF3842434.1"/>
    <property type="molecule type" value="Genomic_DNA"/>
</dbReference>
<dbReference type="PANTHER" id="PTHR24321">
    <property type="entry name" value="DEHYDROGENASES, SHORT CHAIN"/>
    <property type="match status" value="1"/>
</dbReference>
<dbReference type="GO" id="GO:0016491">
    <property type="term" value="F:oxidoreductase activity"/>
    <property type="evidence" value="ECO:0007669"/>
    <property type="project" value="UniProtKB-KW"/>
</dbReference>
<gene>
    <name evidence="3" type="ORF">P3W55_12020</name>
</gene>
<dbReference type="RefSeq" id="WP_276214532.1">
    <property type="nucleotide sequence ID" value="NZ_JARJLR010000212.1"/>
</dbReference>
<dbReference type="Gene3D" id="3.40.50.720">
    <property type="entry name" value="NAD(P)-binding Rossmann-like Domain"/>
    <property type="match status" value="1"/>
</dbReference>
<comment type="caution">
    <text evidence="3">The sequence shown here is derived from an EMBL/GenBank/DDBJ whole genome shotgun (WGS) entry which is preliminary data.</text>
</comment>
<dbReference type="SUPFAM" id="SSF51735">
    <property type="entry name" value="NAD(P)-binding Rossmann-fold domains"/>
    <property type="match status" value="1"/>
</dbReference>
<keyword evidence="2" id="KW-0560">Oxidoreductase</keyword>
<evidence type="ECO:0000313" key="4">
    <source>
        <dbReference type="Proteomes" id="UP001220662"/>
    </source>
</evidence>
<dbReference type="PRINTS" id="PR00081">
    <property type="entry name" value="GDHRDH"/>
</dbReference>
<dbReference type="InterPro" id="IPR036291">
    <property type="entry name" value="NAD(P)-bd_dom_sf"/>
</dbReference>
<evidence type="ECO:0000256" key="2">
    <source>
        <dbReference type="ARBA" id="ARBA00023002"/>
    </source>
</evidence>
<protein>
    <submittedName>
        <fullName evidence="3">SDR family oxidoreductase</fullName>
    </submittedName>
</protein>
<organism evidence="3 4">
    <name type="scientific">Pseudomonas citronellolis</name>
    <dbReference type="NCBI Taxonomy" id="53408"/>
    <lineage>
        <taxon>Bacteria</taxon>
        <taxon>Pseudomonadati</taxon>
        <taxon>Pseudomonadota</taxon>
        <taxon>Gammaproteobacteria</taxon>
        <taxon>Pseudomonadales</taxon>
        <taxon>Pseudomonadaceae</taxon>
        <taxon>Pseudomonas</taxon>
    </lineage>
</organism>
<dbReference type="PANTHER" id="PTHR24321:SF8">
    <property type="entry name" value="ESTRADIOL 17-BETA-DEHYDROGENASE 8-RELATED"/>
    <property type="match status" value="1"/>
</dbReference>
<sequence>MTGTILITGSANGIGKATANMAESRGWRVIRSDLREGDICADLACAEGRAKLIAGVHSLSPQGLDAVITCAGLLTADVTSASLNYFGSVDVLEGLQPLLLKSRAPRVVLISSRMAYAKAEDSALVELFLAGNESAARRRAEDLVARVAAQTESRLVNQRTPVGIYASSKVAIIRWARRAAMSPRWGGSGIVVNAVAPGYIETEAGKALLQHPVRAQVVRDMHPEVLGRYGKPDEVAELMLWLASPANSLMVGQLLCIDGGTEVLERGEGHW</sequence>